<protein>
    <submittedName>
        <fullName evidence="2">Multidrug transporter AcrB</fullName>
    </submittedName>
</protein>
<dbReference type="Gene3D" id="3.30.70.1430">
    <property type="entry name" value="Multidrug efflux transporter AcrB pore domain"/>
    <property type="match status" value="2"/>
</dbReference>
<dbReference type="GO" id="GO:0005886">
    <property type="term" value="C:plasma membrane"/>
    <property type="evidence" value="ECO:0007669"/>
    <property type="project" value="TreeGrafter"/>
</dbReference>
<dbReference type="RefSeq" id="WP_111373158.1">
    <property type="nucleotide sequence ID" value="NZ_CP029480.1"/>
</dbReference>
<dbReference type="Gene3D" id="1.20.1640.10">
    <property type="entry name" value="Multidrug efflux transporter AcrB transmembrane domain"/>
    <property type="match status" value="2"/>
</dbReference>
<keyword evidence="1" id="KW-0472">Membrane</keyword>
<dbReference type="Proteomes" id="UP000249873">
    <property type="component" value="Chromosome"/>
</dbReference>
<dbReference type="InterPro" id="IPR027463">
    <property type="entry name" value="AcrB_DN_DC_subdom"/>
</dbReference>
<keyword evidence="3" id="KW-1185">Reference proteome</keyword>
<keyword evidence="1" id="KW-0812">Transmembrane</keyword>
<feature type="transmembrane region" description="Helical" evidence="1">
    <location>
        <begin position="459"/>
        <end position="482"/>
    </location>
</feature>
<dbReference type="Gene3D" id="3.30.2090.10">
    <property type="entry name" value="Multidrug efflux transporter AcrB TolC docking domain, DN and DC subdomains"/>
    <property type="match status" value="2"/>
</dbReference>
<feature type="transmembrane region" description="Helical" evidence="1">
    <location>
        <begin position="521"/>
        <end position="546"/>
    </location>
</feature>
<feature type="transmembrane region" description="Helical" evidence="1">
    <location>
        <begin position="336"/>
        <end position="362"/>
    </location>
</feature>
<dbReference type="EMBL" id="CP029480">
    <property type="protein sequence ID" value="AWV99790.1"/>
    <property type="molecule type" value="Genomic_DNA"/>
</dbReference>
<dbReference type="Gene3D" id="3.30.70.1320">
    <property type="entry name" value="Multidrug efflux transporter AcrB pore domain like"/>
    <property type="match status" value="1"/>
</dbReference>
<feature type="transmembrane region" description="Helical" evidence="1">
    <location>
        <begin position="908"/>
        <end position="934"/>
    </location>
</feature>
<dbReference type="SUPFAM" id="SSF82714">
    <property type="entry name" value="Multidrug efflux transporter AcrB TolC docking domain, DN and DC subdomains"/>
    <property type="match status" value="2"/>
</dbReference>
<feature type="transmembrane region" description="Helical" evidence="1">
    <location>
        <begin position="955"/>
        <end position="974"/>
    </location>
</feature>
<proteinExistence type="predicted"/>
<feature type="transmembrane region" description="Helical" evidence="1">
    <location>
        <begin position="382"/>
        <end position="406"/>
    </location>
</feature>
<dbReference type="PANTHER" id="PTHR32063:SF24">
    <property type="entry name" value="CATION EFFLUX SYSTEM (ACRB_ACRD_ACRF FAMILY)"/>
    <property type="match status" value="1"/>
</dbReference>
<gene>
    <name evidence="2" type="ORF">DJ013_17060</name>
</gene>
<dbReference type="Gene3D" id="3.30.70.1440">
    <property type="entry name" value="Multidrug efflux transporter AcrB pore domain"/>
    <property type="match status" value="1"/>
</dbReference>
<feature type="transmembrane region" description="Helical" evidence="1">
    <location>
        <begin position="882"/>
        <end position="902"/>
    </location>
</feature>
<dbReference type="GO" id="GO:0042910">
    <property type="term" value="F:xenobiotic transmembrane transporter activity"/>
    <property type="evidence" value="ECO:0007669"/>
    <property type="project" value="TreeGrafter"/>
</dbReference>
<keyword evidence="1" id="KW-1133">Transmembrane helix</keyword>
<feature type="transmembrane region" description="Helical" evidence="1">
    <location>
        <begin position="427"/>
        <end position="447"/>
    </location>
</feature>
<reference evidence="2 3" key="1">
    <citation type="submission" date="2018-05" db="EMBL/GenBank/DDBJ databases">
        <title>Complete genome sequence of Arcticibacterium luteifluviistationis SM1504T, a cytophagaceae bacterium isolated from Arctic surface seawater.</title>
        <authorList>
            <person name="Li Y."/>
            <person name="Qin Q.-L."/>
        </authorList>
    </citation>
    <scope>NUCLEOTIDE SEQUENCE [LARGE SCALE GENOMIC DNA]</scope>
    <source>
        <strain evidence="2 3">SM1504</strain>
    </source>
</reference>
<dbReference type="SUPFAM" id="SSF82866">
    <property type="entry name" value="Multidrug efflux transporter AcrB transmembrane domain"/>
    <property type="match status" value="2"/>
</dbReference>
<feature type="transmembrane region" description="Helical" evidence="1">
    <location>
        <begin position="12"/>
        <end position="32"/>
    </location>
</feature>
<evidence type="ECO:0000256" key="1">
    <source>
        <dbReference type="SAM" id="Phobius"/>
    </source>
</evidence>
<evidence type="ECO:0000313" key="3">
    <source>
        <dbReference type="Proteomes" id="UP000249873"/>
    </source>
</evidence>
<name>A0A2Z4GEZ9_9BACT</name>
<dbReference type="SUPFAM" id="SSF82693">
    <property type="entry name" value="Multidrug efflux transporter AcrB pore domain, PN1, PN2, PC1 and PC2 subdomains"/>
    <property type="match status" value="3"/>
</dbReference>
<dbReference type="InterPro" id="IPR001036">
    <property type="entry name" value="Acrflvin-R"/>
</dbReference>
<dbReference type="OrthoDB" id="9758234at2"/>
<accession>A0A2Z4GEZ9</accession>
<dbReference type="KEGG" id="als:DJ013_17060"/>
<feature type="transmembrane region" description="Helical" evidence="1">
    <location>
        <begin position="980"/>
        <end position="1002"/>
    </location>
</feature>
<dbReference type="AlphaFoldDB" id="A0A2Z4GEZ9"/>
<sequence>MKIAEFSVKNYQFTIIIFVMIVALGVSSLLTMPKAEDPVLKATFNTIVVIYPGTGPKDMEKLIVDPIEDRLNGLDDVKNIFSVSGDGVANITVEFMHHVDDDEKYGETLRELNAIRNKLPEDIYSLDVFKYTPESVNILQAALMSETAPYHEMKEKAEELKDALEKVKDIKGAEVHAFPNREVKIALNTDRMAQYKIPINRVMGLIQAENTDIPAGSIEIGDRRLNVKTSGSYKSLEEIENTIVSTSGTQVTYLKDIAEVSMGYEEITYKARLNGKRAVFITATQKNNTNIFDVKSEVEPIISNFQENLPANLTYETSFDQANSVSKRLLGLARDFCIAILLVMITLIPLGFRAALIVMVSIPLSLAIGLAGLDIMGFGINQLSVVGLVIALGLVVDDSIVVVENIARFLREGYSRKEAAVLATKQIGLAVVGCTATLLFAFLPLIFLPESSGEFIRSLPMAVIATVLASLFVSITIVPFLASMIMPKHSSEEGNIVLQYMKKGIEGSYRKILHWSLSRPLTTLLIAVLIFAGSLALIPVIGISVFPKSEKPQLLIDITTPVGTNLETTDKVVRFVEKTLSEEEIVRNYAANIGKDNPRIYYNLLPRGGASSEFAQLFVQLQEDTEVPDRTVFVNELRDKFADYPGAKIVVKEFEQGPPVAAPLAVRVYGENIDSLRNLSIKVENAYKETEGTIYINNPATVVNTDLRVNINRDKAGMFGIPTAEIDKSIRMAISGLNIGEFRDEAGDEYAINVGLKDANNSTFDVFDKIYVPAASGAQVPLKALATVQFESSPNNINHYDKERYVLVSSFVADGYLTPSVNEKFIEKLEQIEIPEGYRYQISGEVERQKETFGGLGNIIIITIFGILAILILEFKTFKSSFIVLSVIPLGIIGAVSILYLTGNSLSFTATIGIIALAGIEIKNSILLVDYTNFLRSDEGLSIDAAIEKAGETRFIPIVLTTLTAIGGLTPLVLEHSPLYSPLALVIIGGLISSLVLTRIVTPVMYKLLPPKVELRK</sequence>
<dbReference type="PRINTS" id="PR00702">
    <property type="entry name" value="ACRIFLAVINRP"/>
</dbReference>
<evidence type="ECO:0000313" key="2">
    <source>
        <dbReference type="EMBL" id="AWV99790.1"/>
    </source>
</evidence>
<dbReference type="PANTHER" id="PTHR32063">
    <property type="match status" value="1"/>
</dbReference>
<feature type="transmembrane region" description="Helical" evidence="1">
    <location>
        <begin position="853"/>
        <end position="875"/>
    </location>
</feature>
<dbReference type="Pfam" id="PF00873">
    <property type="entry name" value="ACR_tran"/>
    <property type="match status" value="1"/>
</dbReference>
<organism evidence="2 3">
    <name type="scientific">Arcticibacterium luteifluviistationis</name>
    <dbReference type="NCBI Taxonomy" id="1784714"/>
    <lineage>
        <taxon>Bacteria</taxon>
        <taxon>Pseudomonadati</taxon>
        <taxon>Bacteroidota</taxon>
        <taxon>Cytophagia</taxon>
        <taxon>Cytophagales</taxon>
        <taxon>Leadbetterellaceae</taxon>
        <taxon>Arcticibacterium</taxon>
    </lineage>
</organism>